<evidence type="ECO:0000256" key="1">
    <source>
        <dbReference type="ARBA" id="ARBA00022553"/>
    </source>
</evidence>
<evidence type="ECO:0000259" key="7">
    <source>
        <dbReference type="PROSITE" id="PS51755"/>
    </source>
</evidence>
<dbReference type="EMBL" id="LDSL01000015">
    <property type="protein sequence ID" value="KTT27448.1"/>
    <property type="molecule type" value="Genomic_DNA"/>
</dbReference>
<dbReference type="InterPro" id="IPR016032">
    <property type="entry name" value="Sig_transdc_resp-reg_C-effctor"/>
</dbReference>
<evidence type="ECO:0000256" key="3">
    <source>
        <dbReference type="ARBA" id="ARBA00023125"/>
    </source>
</evidence>
<evidence type="ECO:0008006" key="10">
    <source>
        <dbReference type="Google" id="ProtNLM"/>
    </source>
</evidence>
<dbReference type="SMART" id="SM00862">
    <property type="entry name" value="Trans_reg_C"/>
    <property type="match status" value="1"/>
</dbReference>
<dbReference type="GO" id="GO:0005829">
    <property type="term" value="C:cytosol"/>
    <property type="evidence" value="ECO:0007669"/>
    <property type="project" value="TreeGrafter"/>
</dbReference>
<evidence type="ECO:0000256" key="4">
    <source>
        <dbReference type="PROSITE-ProRule" id="PRU00169"/>
    </source>
</evidence>
<keyword evidence="1 4" id="KW-0597">Phosphoprotein</keyword>
<feature type="domain" description="OmpR/PhoB-type" evidence="7">
    <location>
        <begin position="127"/>
        <end position="226"/>
    </location>
</feature>
<dbReference type="GO" id="GO:0000976">
    <property type="term" value="F:transcription cis-regulatory region binding"/>
    <property type="evidence" value="ECO:0007669"/>
    <property type="project" value="TreeGrafter"/>
</dbReference>
<dbReference type="PROSITE" id="PS50110">
    <property type="entry name" value="RESPONSE_REGULATORY"/>
    <property type="match status" value="1"/>
</dbReference>
<dbReference type="PROSITE" id="PS51755">
    <property type="entry name" value="OMPR_PHOB"/>
    <property type="match status" value="1"/>
</dbReference>
<dbReference type="InterPro" id="IPR036388">
    <property type="entry name" value="WH-like_DNA-bd_sf"/>
</dbReference>
<dbReference type="Pfam" id="PF00072">
    <property type="entry name" value="Response_reg"/>
    <property type="match status" value="1"/>
</dbReference>
<dbReference type="SUPFAM" id="SSF52172">
    <property type="entry name" value="CheY-like"/>
    <property type="match status" value="1"/>
</dbReference>
<keyword evidence="2" id="KW-0902">Two-component regulatory system</keyword>
<comment type="caution">
    <text evidence="8">The sequence shown here is derived from an EMBL/GenBank/DDBJ whole genome shotgun (WGS) entry which is preliminary data.</text>
</comment>
<proteinExistence type="predicted"/>
<dbReference type="InterPro" id="IPR039420">
    <property type="entry name" value="WalR-like"/>
</dbReference>
<dbReference type="GO" id="GO:0006355">
    <property type="term" value="P:regulation of DNA-templated transcription"/>
    <property type="evidence" value="ECO:0007669"/>
    <property type="project" value="InterPro"/>
</dbReference>
<name>A0A147HBQ1_9BURK</name>
<dbReference type="GO" id="GO:0000156">
    <property type="term" value="F:phosphorelay response regulator activity"/>
    <property type="evidence" value="ECO:0007669"/>
    <property type="project" value="TreeGrafter"/>
</dbReference>
<feature type="DNA-binding region" description="OmpR/PhoB-type" evidence="5">
    <location>
        <begin position="127"/>
        <end position="226"/>
    </location>
</feature>
<feature type="domain" description="Response regulatory" evidence="6">
    <location>
        <begin position="2"/>
        <end position="117"/>
    </location>
</feature>
<protein>
    <recommendedName>
        <fullName evidence="10">DNA-binding response OmpR family regulator</fullName>
    </recommendedName>
</protein>
<evidence type="ECO:0000259" key="6">
    <source>
        <dbReference type="PROSITE" id="PS50110"/>
    </source>
</evidence>
<evidence type="ECO:0000313" key="8">
    <source>
        <dbReference type="EMBL" id="KTT27448.1"/>
    </source>
</evidence>
<dbReference type="RefSeq" id="WP_058640350.1">
    <property type="nucleotide sequence ID" value="NZ_LDSL01000015.1"/>
</dbReference>
<dbReference type="PANTHER" id="PTHR48111:SF40">
    <property type="entry name" value="PHOSPHATE REGULON TRANSCRIPTIONAL REGULATORY PROTEIN PHOB"/>
    <property type="match status" value="1"/>
</dbReference>
<dbReference type="Proteomes" id="UP000072741">
    <property type="component" value="Unassembled WGS sequence"/>
</dbReference>
<dbReference type="InterPro" id="IPR001867">
    <property type="entry name" value="OmpR/PhoB-type_DNA-bd"/>
</dbReference>
<dbReference type="Pfam" id="PF00486">
    <property type="entry name" value="Trans_reg_C"/>
    <property type="match status" value="1"/>
</dbReference>
<evidence type="ECO:0000256" key="5">
    <source>
        <dbReference type="PROSITE-ProRule" id="PRU01091"/>
    </source>
</evidence>
<dbReference type="PANTHER" id="PTHR48111">
    <property type="entry name" value="REGULATOR OF RPOS"/>
    <property type="match status" value="1"/>
</dbReference>
<gene>
    <name evidence="8" type="ORF">NS331_02010</name>
</gene>
<dbReference type="AlphaFoldDB" id="A0A147HBQ1"/>
<sequence length="244" mass="26745">MRIAVLDAASAQQQLIGEALAQAGHDCRCFTGQHTLLPALMGEGFHLLLLDWDQPDLADGAFLQRLRVDLGLTLPIMLMSHRRAEADLIEALGAGADDLVGKPLRLPELQARVQALLRRAQLLATADPPQDFGRYRFLPAARMLLKDGRPVELKSREYALALLLFQNQGRLLSRDYLHATLWGTVRDDGSRSLDTHVSRIRHKLDLRPQCGYVLSAIYGVGYRLEVVDGPTALTPSGAGTGAPV</sequence>
<keyword evidence="9" id="KW-1185">Reference proteome</keyword>
<dbReference type="InterPro" id="IPR001789">
    <property type="entry name" value="Sig_transdc_resp-reg_receiver"/>
</dbReference>
<dbReference type="OrthoDB" id="9802426at2"/>
<keyword evidence="3 5" id="KW-0238">DNA-binding</keyword>
<dbReference type="Gene3D" id="1.10.10.10">
    <property type="entry name" value="Winged helix-like DNA-binding domain superfamily/Winged helix DNA-binding domain"/>
    <property type="match status" value="1"/>
</dbReference>
<accession>A0A147HBQ1</accession>
<dbReference type="SUPFAM" id="SSF46894">
    <property type="entry name" value="C-terminal effector domain of the bipartite response regulators"/>
    <property type="match status" value="1"/>
</dbReference>
<organism evidence="8 9">
    <name type="scientific">Pseudacidovorax intermedius</name>
    <dbReference type="NCBI Taxonomy" id="433924"/>
    <lineage>
        <taxon>Bacteria</taxon>
        <taxon>Pseudomonadati</taxon>
        <taxon>Pseudomonadota</taxon>
        <taxon>Betaproteobacteria</taxon>
        <taxon>Burkholderiales</taxon>
        <taxon>Comamonadaceae</taxon>
        <taxon>Pseudacidovorax</taxon>
    </lineage>
</organism>
<dbReference type="SMART" id="SM00448">
    <property type="entry name" value="REC"/>
    <property type="match status" value="1"/>
</dbReference>
<dbReference type="InterPro" id="IPR011006">
    <property type="entry name" value="CheY-like_superfamily"/>
</dbReference>
<dbReference type="Gene3D" id="3.40.50.2300">
    <property type="match status" value="1"/>
</dbReference>
<feature type="modified residue" description="4-aspartylphosphate" evidence="4">
    <location>
        <position position="51"/>
    </location>
</feature>
<dbReference type="CDD" id="cd00383">
    <property type="entry name" value="trans_reg_C"/>
    <property type="match status" value="1"/>
</dbReference>
<reference evidence="8 9" key="1">
    <citation type="journal article" date="2016" name="Front. Microbiol.">
        <title>Genomic Resource of Rice Seed Associated Bacteria.</title>
        <authorList>
            <person name="Midha S."/>
            <person name="Bansal K."/>
            <person name="Sharma S."/>
            <person name="Kumar N."/>
            <person name="Patil P.P."/>
            <person name="Chaudhry V."/>
            <person name="Patil P.B."/>
        </authorList>
    </citation>
    <scope>NUCLEOTIDE SEQUENCE [LARGE SCALE GENOMIC DNA]</scope>
    <source>
        <strain evidence="8 9">NS331</strain>
    </source>
</reference>
<evidence type="ECO:0000313" key="9">
    <source>
        <dbReference type="Proteomes" id="UP000072741"/>
    </source>
</evidence>
<dbReference type="GO" id="GO:0032993">
    <property type="term" value="C:protein-DNA complex"/>
    <property type="evidence" value="ECO:0007669"/>
    <property type="project" value="TreeGrafter"/>
</dbReference>
<evidence type="ECO:0000256" key="2">
    <source>
        <dbReference type="ARBA" id="ARBA00023012"/>
    </source>
</evidence>